<dbReference type="Proteomes" id="UP000076449">
    <property type="component" value="Chromosome I"/>
</dbReference>
<proteinExistence type="predicted"/>
<reference evidence="2" key="1">
    <citation type="journal article" date="2014" name="Genome Announc.">
        <title>Complete sequencing and chromosome-scale genome assembly of the industrial progenitor strain P2niaD18 from the penicillin producer Penicillium chrysogenum.</title>
        <authorList>
            <person name="Specht T."/>
            <person name="Dahlmann T.A."/>
            <person name="Zadra I."/>
            <person name="Kurnsteiner H."/>
            <person name="Kuck U."/>
        </authorList>
    </citation>
    <scope>NUCLEOTIDE SEQUENCE [LARGE SCALE GENOMIC DNA]</scope>
    <source>
        <strain evidence="2">P2niaD18</strain>
    </source>
</reference>
<protein>
    <submittedName>
        <fullName evidence="2">Uncharacterized protein</fullName>
    </submittedName>
</protein>
<gene>
    <name evidence="2" type="ORF">EN45_037670</name>
</gene>
<dbReference type="AlphaFoldDB" id="A0A167Y528"/>
<accession>A0A167Y528</accession>
<feature type="region of interest" description="Disordered" evidence="1">
    <location>
        <begin position="69"/>
        <end position="117"/>
    </location>
</feature>
<feature type="compositionally biased region" description="Acidic residues" evidence="1">
    <location>
        <begin position="98"/>
        <end position="109"/>
    </location>
</feature>
<organism evidence="2">
    <name type="scientific">Penicillium chrysogenum</name>
    <name type="common">Penicillium notatum</name>
    <dbReference type="NCBI Taxonomy" id="5076"/>
    <lineage>
        <taxon>Eukaryota</taxon>
        <taxon>Fungi</taxon>
        <taxon>Dikarya</taxon>
        <taxon>Ascomycota</taxon>
        <taxon>Pezizomycotina</taxon>
        <taxon>Eurotiomycetes</taxon>
        <taxon>Eurotiomycetidae</taxon>
        <taxon>Eurotiales</taxon>
        <taxon>Aspergillaceae</taxon>
        <taxon>Penicillium</taxon>
        <taxon>Penicillium chrysogenum species complex</taxon>
    </lineage>
</organism>
<evidence type="ECO:0000256" key="1">
    <source>
        <dbReference type="SAM" id="MobiDB-lite"/>
    </source>
</evidence>
<dbReference type="EMBL" id="CM002798">
    <property type="protein sequence ID" value="KZN93585.1"/>
    <property type="molecule type" value="Genomic_DNA"/>
</dbReference>
<evidence type="ECO:0000313" key="2">
    <source>
        <dbReference type="EMBL" id="KZN93585.1"/>
    </source>
</evidence>
<sequence length="117" mass="12508">MDRILWTSNDAEGGRAVNPVRTTTITLDLPMIVTDEVSYSNVNVSRHQSSSDLFVGVSISIGPVTVSLDDGEGTTTTRVLSLPAWPAVTQGPPGSGGGDDDEDEDDNPDWEIPTRQH</sequence>
<name>A0A167Y528_PENCH</name>